<evidence type="ECO:0000256" key="3">
    <source>
        <dbReference type="ARBA" id="ARBA00022777"/>
    </source>
</evidence>
<keyword evidence="1 6" id="KW-0808">Transferase</keyword>
<dbReference type="PANTHER" id="PTHR43289">
    <property type="entry name" value="MITOGEN-ACTIVATED PROTEIN KINASE KINASE KINASE 20-RELATED"/>
    <property type="match status" value="1"/>
</dbReference>
<proteinExistence type="predicted"/>
<dbReference type="PROSITE" id="PS00108">
    <property type="entry name" value="PROTEIN_KINASE_ST"/>
    <property type="match status" value="1"/>
</dbReference>
<dbReference type="GO" id="GO:0005524">
    <property type="term" value="F:ATP binding"/>
    <property type="evidence" value="ECO:0007669"/>
    <property type="project" value="UniProtKB-KW"/>
</dbReference>
<dbReference type="GO" id="GO:0004674">
    <property type="term" value="F:protein serine/threonine kinase activity"/>
    <property type="evidence" value="ECO:0007669"/>
    <property type="project" value="UniProtKB-EC"/>
</dbReference>
<organism evidence="6 7">
    <name type="scientific">Dokdonella fugitiva</name>
    <dbReference type="NCBI Taxonomy" id="328517"/>
    <lineage>
        <taxon>Bacteria</taxon>
        <taxon>Pseudomonadati</taxon>
        <taxon>Pseudomonadota</taxon>
        <taxon>Gammaproteobacteria</taxon>
        <taxon>Lysobacterales</taxon>
        <taxon>Rhodanobacteraceae</taxon>
        <taxon>Dokdonella</taxon>
    </lineage>
</organism>
<comment type="caution">
    <text evidence="6">The sequence shown here is derived from an EMBL/GenBank/DDBJ whole genome shotgun (WGS) entry which is preliminary data.</text>
</comment>
<dbReference type="Pfam" id="PF00069">
    <property type="entry name" value="Pkinase"/>
    <property type="match status" value="1"/>
</dbReference>
<keyword evidence="2" id="KW-0547">Nucleotide-binding</keyword>
<dbReference type="EMBL" id="JACGXL010000002">
    <property type="protein sequence ID" value="MBA8887493.1"/>
    <property type="molecule type" value="Genomic_DNA"/>
</dbReference>
<dbReference type="Gene3D" id="1.10.510.10">
    <property type="entry name" value="Transferase(Phosphotransferase) domain 1"/>
    <property type="match status" value="1"/>
</dbReference>
<evidence type="ECO:0000259" key="5">
    <source>
        <dbReference type="PROSITE" id="PS50011"/>
    </source>
</evidence>
<dbReference type="RefSeq" id="WP_182530556.1">
    <property type="nucleotide sequence ID" value="NZ_JACGXL010000002.1"/>
</dbReference>
<dbReference type="SUPFAM" id="SSF48452">
    <property type="entry name" value="TPR-like"/>
    <property type="match status" value="2"/>
</dbReference>
<gene>
    <name evidence="6" type="ORF">FHW12_001707</name>
</gene>
<dbReference type="PANTHER" id="PTHR43289:SF34">
    <property type="entry name" value="SERINE_THREONINE-PROTEIN KINASE YBDM-RELATED"/>
    <property type="match status" value="1"/>
</dbReference>
<keyword evidence="7" id="KW-1185">Reference proteome</keyword>
<keyword evidence="3 6" id="KW-0418">Kinase</keyword>
<evidence type="ECO:0000256" key="4">
    <source>
        <dbReference type="ARBA" id="ARBA00022840"/>
    </source>
</evidence>
<dbReference type="Pfam" id="PF13424">
    <property type="entry name" value="TPR_12"/>
    <property type="match status" value="2"/>
</dbReference>
<protein>
    <submittedName>
        <fullName evidence="6">Serine/threonine-protein kinase</fullName>
        <ecNumber evidence="6">2.7.11.1</ecNumber>
    </submittedName>
</protein>
<dbReference type="Proteomes" id="UP000550401">
    <property type="component" value="Unassembled WGS sequence"/>
</dbReference>
<dbReference type="Gene3D" id="3.30.200.20">
    <property type="entry name" value="Phosphorylase Kinase, domain 1"/>
    <property type="match status" value="1"/>
</dbReference>
<dbReference type="InterPro" id="IPR011009">
    <property type="entry name" value="Kinase-like_dom_sf"/>
</dbReference>
<dbReference type="InterPro" id="IPR011990">
    <property type="entry name" value="TPR-like_helical_dom_sf"/>
</dbReference>
<evidence type="ECO:0000313" key="6">
    <source>
        <dbReference type="EMBL" id="MBA8887493.1"/>
    </source>
</evidence>
<sequence length="847" mass="90633">MNAHWNAERFGRIDALLQQALELSGEPRARFLAALDPPSAATLTALLAAAEAPRDALADALDARVWGALADDAAAGERFGAWRAVGTLAHGGMARVLLAERADGAFQQWAAIKCPWPGIVAAGLAARFEQERQILARLEEARIARLLDGGVRGDGTPWLALEYVDGVAITTHCDERRLGLAARLALWSDAAAAVAAAHRQLIIHRDLKPANVLVSRDGAVKLLDFGIAKLLDPQGFPHAAPATLGDARALTREYASPEQVRGDAVTTASDVYQLGLLLLELATGVQPYRTAGTSPAECERRIREDDAPAASALAARGADAAGRAVLRASAPNALARRLRGDFDAIVRRALARAAGERYATVDALREDVANWCSGRPVRARRGAPLQRARQWLRRHRVLALGIAAVAAFGAAYLQAVVSQSRRLEQEASINRALRDYLVGWFQTADPADVKSNDPRASQMLADGLANARRDLDAQPELQAAVIGLIGEVYMARGEYALAEPPIREALALHASLPDLAPEWRGASKASLATLLHFSGRYAEAEELFRDALDERVAAIGENARWTLSTRHYYGDLLHSRGRYDEAGAQLARALDGARATVGDADPLTPAIARNLADVRRDAGRYDEAERLYRTAIATQLGAHGETHPNTIASHLGYGRLLLDLGRYDEAAAQIEPAFALLANAFGTTSPAITYWERVVAELDEARGAFDDAARRVERIDADLRGRVPDGHLIHGYTALDAGFVALARGDASAAAEHFARARRVFDGVQPLGHPRRIEAALGEALVAQRRGDAARSMRLLDEAQAQARAQLAPGHRLFAALALARGPAPATVAPGLAPLRVQRALASGGSP</sequence>
<evidence type="ECO:0000313" key="7">
    <source>
        <dbReference type="Proteomes" id="UP000550401"/>
    </source>
</evidence>
<dbReference type="InterPro" id="IPR008271">
    <property type="entry name" value="Ser/Thr_kinase_AS"/>
</dbReference>
<reference evidence="6 7" key="1">
    <citation type="submission" date="2020-07" db="EMBL/GenBank/DDBJ databases">
        <title>Genomic Encyclopedia of Type Strains, Phase IV (KMG-V): Genome sequencing to study the core and pangenomes of soil and plant-associated prokaryotes.</title>
        <authorList>
            <person name="Whitman W."/>
        </authorList>
    </citation>
    <scope>NUCLEOTIDE SEQUENCE [LARGE SCALE GENOMIC DNA]</scope>
    <source>
        <strain evidence="6 7">RH2WT43</strain>
    </source>
</reference>
<dbReference type="PROSITE" id="PS50011">
    <property type="entry name" value="PROTEIN_KINASE_DOM"/>
    <property type="match status" value="1"/>
</dbReference>
<dbReference type="SUPFAM" id="SSF56112">
    <property type="entry name" value="Protein kinase-like (PK-like)"/>
    <property type="match status" value="1"/>
</dbReference>
<dbReference type="InterPro" id="IPR000719">
    <property type="entry name" value="Prot_kinase_dom"/>
</dbReference>
<evidence type="ECO:0000256" key="1">
    <source>
        <dbReference type="ARBA" id="ARBA00022679"/>
    </source>
</evidence>
<feature type="domain" description="Protein kinase" evidence="5">
    <location>
        <begin position="82"/>
        <end position="369"/>
    </location>
</feature>
<dbReference type="SMART" id="SM00220">
    <property type="entry name" value="S_TKc"/>
    <property type="match status" value="1"/>
</dbReference>
<accession>A0A839EXX9</accession>
<evidence type="ECO:0000256" key="2">
    <source>
        <dbReference type="ARBA" id="ARBA00022741"/>
    </source>
</evidence>
<dbReference type="EC" id="2.7.11.1" evidence="6"/>
<name>A0A839EXX9_9GAMM</name>
<dbReference type="AlphaFoldDB" id="A0A839EXX9"/>
<keyword evidence="4" id="KW-0067">ATP-binding</keyword>
<dbReference type="Gene3D" id="1.25.40.10">
    <property type="entry name" value="Tetratricopeptide repeat domain"/>
    <property type="match status" value="2"/>
</dbReference>